<evidence type="ECO:0000259" key="17">
    <source>
        <dbReference type="Pfam" id="PF05201"/>
    </source>
</evidence>
<dbReference type="GO" id="GO:0019353">
    <property type="term" value="P:protoporphyrinogen IX biosynthetic process from glutamate"/>
    <property type="evidence" value="ECO:0007669"/>
    <property type="project" value="TreeGrafter"/>
</dbReference>
<protein>
    <recommendedName>
        <fullName evidence="3 8">Glutamyl-tRNA reductase</fullName>
        <shortName evidence="8">GluTR</shortName>
        <ecNumber evidence="3 8">1.2.1.70</ecNumber>
    </recommendedName>
</protein>
<feature type="binding site" evidence="8 10">
    <location>
        <position position="120"/>
    </location>
    <ligand>
        <name>substrate</name>
    </ligand>
</feature>
<evidence type="ECO:0000256" key="8">
    <source>
        <dbReference type="HAMAP-Rule" id="MF_00087"/>
    </source>
</evidence>
<dbReference type="Gene3D" id="3.40.50.720">
    <property type="entry name" value="NAD(P)-binding Rossmann-like Domain"/>
    <property type="match status" value="1"/>
</dbReference>
<comment type="catalytic activity">
    <reaction evidence="7 8 13">
        <text>(S)-4-amino-5-oxopentanoate + tRNA(Glu) + NADP(+) = L-glutamyl-tRNA(Glu) + NADPH + H(+)</text>
        <dbReference type="Rhea" id="RHEA:12344"/>
        <dbReference type="Rhea" id="RHEA-COMP:9663"/>
        <dbReference type="Rhea" id="RHEA-COMP:9680"/>
        <dbReference type="ChEBI" id="CHEBI:15378"/>
        <dbReference type="ChEBI" id="CHEBI:57501"/>
        <dbReference type="ChEBI" id="CHEBI:57783"/>
        <dbReference type="ChEBI" id="CHEBI:58349"/>
        <dbReference type="ChEBI" id="CHEBI:78442"/>
        <dbReference type="ChEBI" id="CHEBI:78520"/>
        <dbReference type="EC" id="1.2.1.70"/>
    </reaction>
</comment>
<evidence type="ECO:0000256" key="3">
    <source>
        <dbReference type="ARBA" id="ARBA00012970"/>
    </source>
</evidence>
<dbReference type="HAMAP" id="MF_00087">
    <property type="entry name" value="Glu_tRNA_reductase"/>
    <property type="match status" value="1"/>
</dbReference>
<keyword evidence="4 8" id="KW-0521">NADP</keyword>
<evidence type="ECO:0000256" key="13">
    <source>
        <dbReference type="RuleBase" id="RU000584"/>
    </source>
</evidence>
<dbReference type="PANTHER" id="PTHR43013">
    <property type="entry name" value="GLUTAMYL-TRNA REDUCTASE"/>
    <property type="match status" value="1"/>
</dbReference>
<reference evidence="18 19" key="1">
    <citation type="submission" date="2017-04" db="EMBL/GenBank/DDBJ databases">
        <title>The new phylogeny of genus Mycobacterium.</title>
        <authorList>
            <person name="Tortoli E."/>
            <person name="Trovato A."/>
            <person name="Cirillo D.M."/>
        </authorList>
    </citation>
    <scope>NUCLEOTIDE SEQUENCE [LARGE SCALE GENOMIC DNA]</scope>
    <source>
        <strain evidence="18 19">TBL 1200985</strain>
    </source>
</reference>
<dbReference type="SUPFAM" id="SSF69742">
    <property type="entry name" value="Glutamyl tRNA-reductase catalytic, N-terminal domain"/>
    <property type="match status" value="1"/>
</dbReference>
<dbReference type="OrthoDB" id="110209at2"/>
<evidence type="ECO:0000259" key="16">
    <source>
        <dbReference type="Pfam" id="PF01488"/>
    </source>
</evidence>
<dbReference type="PIRSF" id="PIRSF000445">
    <property type="entry name" value="4pyrrol_synth_GluRdtase"/>
    <property type="match status" value="1"/>
</dbReference>
<evidence type="ECO:0000259" key="15">
    <source>
        <dbReference type="Pfam" id="PF00745"/>
    </source>
</evidence>
<dbReference type="PROSITE" id="PS00747">
    <property type="entry name" value="GLUTR"/>
    <property type="match status" value="1"/>
</dbReference>
<evidence type="ECO:0000256" key="10">
    <source>
        <dbReference type="PIRSR" id="PIRSR000445-2"/>
    </source>
</evidence>
<dbReference type="EC" id="1.2.1.70" evidence="3 8"/>
<dbReference type="AlphaFoldDB" id="A0A1X2LZG6"/>
<name>A0A1X2LZG6_9MYCO</name>
<dbReference type="Pfam" id="PF05201">
    <property type="entry name" value="GlutR_N"/>
    <property type="match status" value="1"/>
</dbReference>
<keyword evidence="6 8" id="KW-0627">Porphyrin biosynthesis</keyword>
<dbReference type="SUPFAM" id="SSF69075">
    <property type="entry name" value="Glutamyl tRNA-reductase dimerization domain"/>
    <property type="match status" value="1"/>
</dbReference>
<comment type="subunit">
    <text evidence="8">Homodimer.</text>
</comment>
<dbReference type="NCBIfam" id="TIGR01035">
    <property type="entry name" value="hemA"/>
    <property type="match status" value="1"/>
</dbReference>
<feature type="binding site" evidence="8 10">
    <location>
        <position position="109"/>
    </location>
    <ligand>
        <name>substrate</name>
    </ligand>
</feature>
<dbReference type="GO" id="GO:0008883">
    <property type="term" value="F:glutamyl-tRNA reductase activity"/>
    <property type="evidence" value="ECO:0007669"/>
    <property type="project" value="UniProtKB-UniRule"/>
</dbReference>
<dbReference type="GO" id="GO:0050661">
    <property type="term" value="F:NADP binding"/>
    <property type="evidence" value="ECO:0007669"/>
    <property type="project" value="InterPro"/>
</dbReference>
<gene>
    <name evidence="8" type="primary">hemA</name>
    <name evidence="18" type="ORF">B8W66_03375</name>
</gene>
<feature type="site" description="Important for activity" evidence="8 12">
    <location>
        <position position="99"/>
    </location>
</feature>
<feature type="binding site" evidence="8 10">
    <location>
        <begin position="49"/>
        <end position="52"/>
    </location>
    <ligand>
        <name>substrate</name>
    </ligand>
</feature>
<dbReference type="FunFam" id="3.30.460.30:FF:000001">
    <property type="entry name" value="Glutamyl-tRNA reductase"/>
    <property type="match status" value="1"/>
</dbReference>
<comment type="domain">
    <text evidence="8">Possesses an unusual extended V-shaped dimeric structure with each monomer consisting of three distinct domains arranged along a curved 'spinal' alpha-helix. The N-terminal catalytic domain specifically recognizes the glutamate moiety of the substrate. The second domain is the NADPH-binding domain, and the third C-terminal domain is responsible for dimerization.</text>
</comment>
<dbReference type="InterPro" id="IPR015896">
    <property type="entry name" value="4pyrrol_synth_GluRdtase_dimer"/>
</dbReference>
<comment type="function">
    <text evidence="8">Catalyzes the NADPH-dependent reduction of glutamyl-tRNA(Glu) to glutamate 1-semialdehyde (GSA).</text>
</comment>
<evidence type="ECO:0000256" key="1">
    <source>
        <dbReference type="ARBA" id="ARBA00005059"/>
    </source>
</evidence>
<evidence type="ECO:0000256" key="2">
    <source>
        <dbReference type="ARBA" id="ARBA00005916"/>
    </source>
</evidence>
<dbReference type="RefSeq" id="WP_085323609.1">
    <property type="nucleotide sequence ID" value="NZ_NCXP01000002.1"/>
</dbReference>
<proteinExistence type="inferred from homology"/>
<dbReference type="InterPro" id="IPR036453">
    <property type="entry name" value="GluRdtase_dimer_dom_sf"/>
</dbReference>
<comment type="similarity">
    <text evidence="2 8 13">Belongs to the glutamyl-tRNA reductase family.</text>
</comment>
<dbReference type="InterPro" id="IPR018214">
    <property type="entry name" value="GluRdtase_CS"/>
</dbReference>
<evidence type="ECO:0000256" key="9">
    <source>
        <dbReference type="PIRSR" id="PIRSR000445-1"/>
    </source>
</evidence>
<feature type="domain" description="Quinate/shikimate 5-dehydrogenase/glutamyl-tRNA reductase" evidence="16">
    <location>
        <begin position="172"/>
        <end position="314"/>
    </location>
</feature>
<evidence type="ECO:0000256" key="5">
    <source>
        <dbReference type="ARBA" id="ARBA00023002"/>
    </source>
</evidence>
<comment type="caution">
    <text evidence="18">The sequence shown here is derived from an EMBL/GenBank/DDBJ whole genome shotgun (WGS) entry which is preliminary data.</text>
</comment>
<feature type="binding site" evidence="8 10">
    <location>
        <begin position="114"/>
        <end position="116"/>
    </location>
    <ligand>
        <name>substrate</name>
    </ligand>
</feature>
<dbReference type="CDD" id="cd05213">
    <property type="entry name" value="NAD_bind_Glutamyl_tRNA_reduct"/>
    <property type="match status" value="1"/>
</dbReference>
<dbReference type="Pfam" id="PF00745">
    <property type="entry name" value="GlutR_dimer"/>
    <property type="match status" value="1"/>
</dbReference>
<evidence type="ECO:0000256" key="14">
    <source>
        <dbReference type="SAM" id="MobiDB-lite"/>
    </source>
</evidence>
<feature type="binding site" evidence="8 11">
    <location>
        <begin position="189"/>
        <end position="194"/>
    </location>
    <ligand>
        <name>NADP(+)</name>
        <dbReference type="ChEBI" id="CHEBI:58349"/>
    </ligand>
</feature>
<dbReference type="PANTHER" id="PTHR43013:SF1">
    <property type="entry name" value="GLUTAMYL-TRNA REDUCTASE"/>
    <property type="match status" value="1"/>
</dbReference>
<dbReference type="Proteomes" id="UP000193247">
    <property type="component" value="Unassembled WGS sequence"/>
</dbReference>
<dbReference type="InterPro" id="IPR000343">
    <property type="entry name" value="4pyrrol_synth_GluRdtase"/>
</dbReference>
<evidence type="ECO:0000256" key="4">
    <source>
        <dbReference type="ARBA" id="ARBA00022857"/>
    </source>
</evidence>
<evidence type="ECO:0000256" key="6">
    <source>
        <dbReference type="ARBA" id="ARBA00023244"/>
    </source>
</evidence>
<feature type="domain" description="Tetrapyrrole biosynthesis glutamyl-tRNA reductase dimerisation" evidence="15">
    <location>
        <begin position="328"/>
        <end position="426"/>
    </location>
</feature>
<dbReference type="STRING" id="1430326.B8W66_03375"/>
<dbReference type="SUPFAM" id="SSF51735">
    <property type="entry name" value="NAD(P)-binding Rossmann-fold domains"/>
    <property type="match status" value="1"/>
</dbReference>
<evidence type="ECO:0000256" key="11">
    <source>
        <dbReference type="PIRSR" id="PIRSR000445-3"/>
    </source>
</evidence>
<comment type="miscellaneous">
    <text evidence="8">During catalysis, the active site Cys acts as a nucleophile attacking the alpha-carbonyl group of tRNA-bound glutamate with the formation of a thioester intermediate between enzyme and glutamate, and the concomitant release of tRNA(Glu). The thioester intermediate is finally reduced by direct hydride transfer from NADPH, to form the product GSA.</text>
</comment>
<feature type="region of interest" description="Disordered" evidence="14">
    <location>
        <begin position="445"/>
        <end position="467"/>
    </location>
</feature>
<keyword evidence="5 8" id="KW-0560">Oxidoreductase</keyword>
<feature type="active site" description="Nucleophile" evidence="8 9">
    <location>
        <position position="50"/>
    </location>
</feature>
<sequence>MSVLLFGVSHRSAPVSVLEQLSIDESDQIKIVDRVLQSPLVTEAMVLSTCNRVEVYAVVDAFHGGLSVIGQVLSEHSGMSMGDLTRYAYVRYSEAAVEHLFAVASGLDSAVIGEQQVLGQVRRAYAVAESNCTAGRVLHELAQRALSVGKRVHSETAIDAAGASVVSVALGMAERKLGSLAGRTAAVIGAGAMGALSAVHLTRAGIGHVHVLNRSLSRAQRLARKIRESGVPAEALTLDHLADALADVDVVVSCTGAVRPVVSLADVHHALAAARRDEVTHPLVICDLGMPRDVDPAVAGLPGVWVADVDSVQHEPSAHAAAADVDAARHIVAAEVASYLVGQRMAEVTPTVTALRQRAADVVEAELLRLDNRLPGLQDAQREEVARTVRRVVDKLLHAPTVRIKQLASAPGGDSYAEALRELFELDQTAVDAVATAGELPVVSNGFGAESRRGRGVSRGSPKQSAE</sequence>
<dbReference type="InterPro" id="IPR006151">
    <property type="entry name" value="Shikm_DH/Glu-tRNA_Rdtase"/>
</dbReference>
<dbReference type="EMBL" id="NCXP01000002">
    <property type="protein sequence ID" value="OSC42598.1"/>
    <property type="molecule type" value="Genomic_DNA"/>
</dbReference>
<feature type="domain" description="Glutamyl-tRNA reductase N-terminal" evidence="17">
    <location>
        <begin position="7"/>
        <end position="156"/>
    </location>
</feature>
<comment type="pathway">
    <text evidence="1 8 13">Porphyrin-containing compound metabolism; protoporphyrin-IX biosynthesis; 5-aminolevulinate from L-glutamyl-tRNA(Glu): step 1/2.</text>
</comment>
<dbReference type="InterPro" id="IPR015895">
    <property type="entry name" value="4pyrrol_synth_GluRdtase_N"/>
</dbReference>
<organism evidence="18 19">
    <name type="scientific">Mycobacterium decipiens</name>
    <dbReference type="NCBI Taxonomy" id="1430326"/>
    <lineage>
        <taxon>Bacteria</taxon>
        <taxon>Bacillati</taxon>
        <taxon>Actinomycetota</taxon>
        <taxon>Actinomycetes</taxon>
        <taxon>Mycobacteriales</taxon>
        <taxon>Mycobacteriaceae</taxon>
        <taxon>Mycobacterium</taxon>
    </lineage>
</organism>
<dbReference type="Pfam" id="PF01488">
    <property type="entry name" value="Shikimate_DH"/>
    <property type="match status" value="1"/>
</dbReference>
<evidence type="ECO:0000256" key="7">
    <source>
        <dbReference type="ARBA" id="ARBA00047464"/>
    </source>
</evidence>
<dbReference type="InterPro" id="IPR036291">
    <property type="entry name" value="NAD(P)-bd_dom_sf"/>
</dbReference>
<evidence type="ECO:0000313" key="18">
    <source>
        <dbReference type="EMBL" id="OSC42598.1"/>
    </source>
</evidence>
<keyword evidence="19" id="KW-1185">Reference proteome</keyword>
<dbReference type="Gene3D" id="3.30.460.30">
    <property type="entry name" value="Glutamyl-tRNA reductase, N-terminal domain"/>
    <property type="match status" value="1"/>
</dbReference>
<dbReference type="NCBIfam" id="NF000744">
    <property type="entry name" value="PRK00045.1-3"/>
    <property type="match status" value="1"/>
</dbReference>
<dbReference type="UniPathway" id="UPA00251">
    <property type="reaction ID" value="UER00316"/>
</dbReference>
<evidence type="ECO:0000256" key="12">
    <source>
        <dbReference type="PIRSR" id="PIRSR000445-4"/>
    </source>
</evidence>
<dbReference type="InterPro" id="IPR036343">
    <property type="entry name" value="GluRdtase_N_sf"/>
</dbReference>
<accession>A0A1X2LZG6</accession>
<evidence type="ECO:0000313" key="19">
    <source>
        <dbReference type="Proteomes" id="UP000193247"/>
    </source>
</evidence>